<dbReference type="Proteomes" id="UP000177325">
    <property type="component" value="Unassembled WGS sequence"/>
</dbReference>
<sequence>MMRVWYSYVLSLLTRGGFFYGFALGGAVALFGRLTHVAAITHNLLEIPLGGIPNYVWTTITGALAGGEILTVLITASIVLMTAGALRKLRDLFHTEAQTA</sequence>
<keyword evidence="1" id="KW-1133">Transmembrane helix</keyword>
<dbReference type="EMBL" id="MFMM01000001">
    <property type="protein sequence ID" value="OGG84496.1"/>
    <property type="molecule type" value="Genomic_DNA"/>
</dbReference>
<proteinExistence type="predicted"/>
<organism evidence="2 3">
    <name type="scientific">Candidatus Kaiserbacteria bacterium RIFCSPLOWO2_12_FULL_45_26</name>
    <dbReference type="NCBI Taxonomy" id="1798525"/>
    <lineage>
        <taxon>Bacteria</taxon>
        <taxon>Candidatus Kaiseribacteriota</taxon>
    </lineage>
</organism>
<feature type="transmembrane region" description="Helical" evidence="1">
    <location>
        <begin position="12"/>
        <end position="35"/>
    </location>
</feature>
<keyword evidence="1" id="KW-0812">Transmembrane</keyword>
<accession>A0A1F6FF60</accession>
<dbReference type="STRING" id="1798525.A3G90_00160"/>
<feature type="transmembrane region" description="Helical" evidence="1">
    <location>
        <begin position="55"/>
        <end position="80"/>
    </location>
</feature>
<name>A0A1F6FF60_9BACT</name>
<reference evidence="2 3" key="1">
    <citation type="journal article" date="2016" name="Nat. Commun.">
        <title>Thousands of microbial genomes shed light on interconnected biogeochemical processes in an aquifer system.</title>
        <authorList>
            <person name="Anantharaman K."/>
            <person name="Brown C.T."/>
            <person name="Hug L.A."/>
            <person name="Sharon I."/>
            <person name="Castelle C.J."/>
            <person name="Probst A.J."/>
            <person name="Thomas B.C."/>
            <person name="Singh A."/>
            <person name="Wilkins M.J."/>
            <person name="Karaoz U."/>
            <person name="Brodie E.L."/>
            <person name="Williams K.H."/>
            <person name="Hubbard S.S."/>
            <person name="Banfield J.F."/>
        </authorList>
    </citation>
    <scope>NUCLEOTIDE SEQUENCE [LARGE SCALE GENOMIC DNA]</scope>
</reference>
<comment type="caution">
    <text evidence="2">The sequence shown here is derived from an EMBL/GenBank/DDBJ whole genome shotgun (WGS) entry which is preliminary data.</text>
</comment>
<evidence type="ECO:0000313" key="3">
    <source>
        <dbReference type="Proteomes" id="UP000177325"/>
    </source>
</evidence>
<protein>
    <submittedName>
        <fullName evidence="2">Uncharacterized protein</fullName>
    </submittedName>
</protein>
<keyword evidence="1" id="KW-0472">Membrane</keyword>
<evidence type="ECO:0000256" key="1">
    <source>
        <dbReference type="SAM" id="Phobius"/>
    </source>
</evidence>
<dbReference type="AlphaFoldDB" id="A0A1F6FF60"/>
<gene>
    <name evidence="2" type="ORF">A3G90_00160</name>
</gene>
<evidence type="ECO:0000313" key="2">
    <source>
        <dbReference type="EMBL" id="OGG84496.1"/>
    </source>
</evidence>